<evidence type="ECO:0000256" key="14">
    <source>
        <dbReference type="ARBA" id="ARBA00041592"/>
    </source>
</evidence>
<comment type="caution">
    <text evidence="18">The sequence shown here is derived from an EMBL/GenBank/DDBJ whole genome shotgun (WGS) entry which is preliminary data.</text>
</comment>
<dbReference type="NCBIfam" id="TIGR00586">
    <property type="entry name" value="mutt"/>
    <property type="match status" value="1"/>
</dbReference>
<dbReference type="EMBL" id="JAUFQC010000001">
    <property type="protein sequence ID" value="MDN3609177.1"/>
    <property type="molecule type" value="Genomic_DNA"/>
</dbReference>
<accession>A0ABT8BQT0</accession>
<keyword evidence="9" id="KW-0234">DNA repair</keyword>
<keyword evidence="5" id="KW-0479">Metal-binding</keyword>
<proteinExistence type="inferred from homology"/>
<keyword evidence="6" id="KW-0227">DNA damage</keyword>
<dbReference type="PROSITE" id="PS00893">
    <property type="entry name" value="NUDIX_BOX"/>
    <property type="match status" value="1"/>
</dbReference>
<dbReference type="SUPFAM" id="SSF55811">
    <property type="entry name" value="Nudix"/>
    <property type="match status" value="1"/>
</dbReference>
<reference evidence="19" key="1">
    <citation type="journal article" date="2019" name="Int. J. Syst. Evol. Microbiol.">
        <title>The Global Catalogue of Microorganisms (GCM) 10K type strain sequencing project: providing services to taxonomists for standard genome sequencing and annotation.</title>
        <authorList>
            <consortium name="The Broad Institute Genomics Platform"/>
            <consortium name="The Broad Institute Genome Sequencing Center for Infectious Disease"/>
            <person name="Wu L."/>
            <person name="Ma J."/>
        </authorList>
    </citation>
    <scope>NUCLEOTIDE SEQUENCE [LARGE SCALE GENOMIC DNA]</scope>
    <source>
        <strain evidence="19">CECT 7398</strain>
    </source>
</reference>
<evidence type="ECO:0000256" key="4">
    <source>
        <dbReference type="ARBA" id="ARBA00022705"/>
    </source>
</evidence>
<dbReference type="RefSeq" id="WP_076586355.1">
    <property type="nucleotide sequence ID" value="NZ_JABEYA020000002.1"/>
</dbReference>
<evidence type="ECO:0000256" key="10">
    <source>
        <dbReference type="ARBA" id="ARBA00035861"/>
    </source>
</evidence>
<evidence type="ECO:0000313" key="18">
    <source>
        <dbReference type="EMBL" id="MDN3609177.1"/>
    </source>
</evidence>
<dbReference type="InterPro" id="IPR003561">
    <property type="entry name" value="Mutator_MutT"/>
</dbReference>
<evidence type="ECO:0000256" key="12">
    <source>
        <dbReference type="ARBA" id="ARBA00038905"/>
    </source>
</evidence>
<evidence type="ECO:0000256" key="9">
    <source>
        <dbReference type="ARBA" id="ARBA00023204"/>
    </source>
</evidence>
<evidence type="ECO:0000259" key="17">
    <source>
        <dbReference type="PROSITE" id="PS51462"/>
    </source>
</evidence>
<dbReference type="EC" id="3.6.1.55" evidence="12"/>
<evidence type="ECO:0000256" key="8">
    <source>
        <dbReference type="ARBA" id="ARBA00022842"/>
    </source>
</evidence>
<evidence type="ECO:0000256" key="6">
    <source>
        <dbReference type="ARBA" id="ARBA00022763"/>
    </source>
</evidence>
<evidence type="ECO:0000256" key="5">
    <source>
        <dbReference type="ARBA" id="ARBA00022723"/>
    </source>
</evidence>
<comment type="catalytic activity">
    <reaction evidence="10">
        <text>8-oxo-dGTP + H2O = 8-oxo-dGMP + diphosphate + H(+)</text>
        <dbReference type="Rhea" id="RHEA:31575"/>
        <dbReference type="ChEBI" id="CHEBI:15377"/>
        <dbReference type="ChEBI" id="CHEBI:15378"/>
        <dbReference type="ChEBI" id="CHEBI:33019"/>
        <dbReference type="ChEBI" id="CHEBI:63224"/>
        <dbReference type="ChEBI" id="CHEBI:77896"/>
        <dbReference type="EC" id="3.6.1.55"/>
    </reaction>
</comment>
<dbReference type="InterPro" id="IPR029119">
    <property type="entry name" value="MutY_C"/>
</dbReference>
<evidence type="ECO:0000256" key="15">
    <source>
        <dbReference type="ARBA" id="ARBA00041979"/>
    </source>
</evidence>
<evidence type="ECO:0000256" key="16">
    <source>
        <dbReference type="ARBA" id="ARBA00042798"/>
    </source>
</evidence>
<sequence>MKRIHIVAAIIFNSDKSKVFITKRPVDKHKGGYWEFPGGKVEAGESVLDAITRELDEEVGIEVTQSTLFEHLEYDYPDKSLAFDFMMVTDFENEPYGKEGQQGMWIPVSALPQYDFPEANRSILQRVVKEFA</sequence>
<dbReference type="InterPro" id="IPR047127">
    <property type="entry name" value="MutT-like"/>
</dbReference>
<dbReference type="Gene3D" id="3.90.79.10">
    <property type="entry name" value="Nucleoside Triphosphate Pyrophosphohydrolase"/>
    <property type="match status" value="1"/>
</dbReference>
<comment type="similarity">
    <text evidence="2">Belongs to the Nudix hydrolase family.</text>
</comment>
<dbReference type="Pfam" id="PF14815">
    <property type="entry name" value="NUDIX_4"/>
    <property type="match status" value="1"/>
</dbReference>
<dbReference type="InterPro" id="IPR000086">
    <property type="entry name" value="NUDIX_hydrolase_dom"/>
</dbReference>
<evidence type="ECO:0000256" key="2">
    <source>
        <dbReference type="ARBA" id="ARBA00005582"/>
    </source>
</evidence>
<evidence type="ECO:0000256" key="7">
    <source>
        <dbReference type="ARBA" id="ARBA00022801"/>
    </source>
</evidence>
<evidence type="ECO:0000256" key="1">
    <source>
        <dbReference type="ARBA" id="ARBA00001946"/>
    </source>
</evidence>
<dbReference type="PRINTS" id="PR00502">
    <property type="entry name" value="NUDIXFAMILY"/>
</dbReference>
<evidence type="ECO:0000313" key="19">
    <source>
        <dbReference type="Proteomes" id="UP001238540"/>
    </source>
</evidence>
<organism evidence="18 19">
    <name type="scientific">Vibrio ostreicida</name>
    <dbReference type="NCBI Taxonomy" id="526588"/>
    <lineage>
        <taxon>Bacteria</taxon>
        <taxon>Pseudomonadati</taxon>
        <taxon>Pseudomonadota</taxon>
        <taxon>Gammaproteobacteria</taxon>
        <taxon>Vibrionales</taxon>
        <taxon>Vibrionaceae</taxon>
        <taxon>Vibrio</taxon>
    </lineage>
</organism>
<keyword evidence="8" id="KW-0460">Magnesium</keyword>
<dbReference type="PANTHER" id="PTHR47707">
    <property type="entry name" value="8-OXO-DGTP DIPHOSPHATASE"/>
    <property type="match status" value="1"/>
</dbReference>
<evidence type="ECO:0000256" key="13">
    <source>
        <dbReference type="ARBA" id="ARBA00040794"/>
    </source>
</evidence>
<protein>
    <recommendedName>
        <fullName evidence="13">8-oxo-dGTP diphosphatase</fullName>
        <ecNumber evidence="12">3.6.1.55</ecNumber>
    </recommendedName>
    <alternativeName>
        <fullName evidence="16">7,8-dihydro-8-oxoguanine-triphosphatase</fullName>
    </alternativeName>
    <alternativeName>
        <fullName evidence="15">Mutator protein MutT</fullName>
    </alternativeName>
    <alternativeName>
        <fullName evidence="14">dGTP pyrophosphohydrolase</fullName>
    </alternativeName>
</protein>
<keyword evidence="4" id="KW-0235">DNA replication</keyword>
<keyword evidence="19" id="KW-1185">Reference proteome</keyword>
<dbReference type="PANTHER" id="PTHR47707:SF1">
    <property type="entry name" value="NUDIX HYDROLASE FAMILY PROTEIN"/>
    <property type="match status" value="1"/>
</dbReference>
<dbReference type="InterPro" id="IPR020476">
    <property type="entry name" value="Nudix_hydrolase"/>
</dbReference>
<dbReference type="CDD" id="cd03425">
    <property type="entry name" value="NUDIX_MutT_NudA_like"/>
    <property type="match status" value="1"/>
</dbReference>
<dbReference type="InterPro" id="IPR015797">
    <property type="entry name" value="NUDIX_hydrolase-like_dom_sf"/>
</dbReference>
<dbReference type="PROSITE" id="PS51462">
    <property type="entry name" value="NUDIX"/>
    <property type="match status" value="1"/>
</dbReference>
<feature type="domain" description="Nudix hydrolase" evidence="17">
    <location>
        <begin position="2"/>
        <end position="129"/>
    </location>
</feature>
<comment type="cofactor">
    <cofactor evidence="1">
        <name>Mg(2+)</name>
        <dbReference type="ChEBI" id="CHEBI:18420"/>
    </cofactor>
</comment>
<keyword evidence="3" id="KW-0515">Mutator protein</keyword>
<evidence type="ECO:0000256" key="11">
    <source>
        <dbReference type="ARBA" id="ARBA00036904"/>
    </source>
</evidence>
<evidence type="ECO:0000256" key="3">
    <source>
        <dbReference type="ARBA" id="ARBA00022457"/>
    </source>
</evidence>
<keyword evidence="7" id="KW-0378">Hydrolase</keyword>
<dbReference type="InterPro" id="IPR020084">
    <property type="entry name" value="NUDIX_hydrolase_CS"/>
</dbReference>
<gene>
    <name evidence="18" type="primary">mutT</name>
    <name evidence="18" type="ORF">QWZ16_05495</name>
</gene>
<comment type="catalytic activity">
    <reaction evidence="11">
        <text>8-oxo-GTP + H2O = 8-oxo-GMP + diphosphate + H(+)</text>
        <dbReference type="Rhea" id="RHEA:67616"/>
        <dbReference type="ChEBI" id="CHEBI:15377"/>
        <dbReference type="ChEBI" id="CHEBI:15378"/>
        <dbReference type="ChEBI" id="CHEBI:33019"/>
        <dbReference type="ChEBI" id="CHEBI:143553"/>
        <dbReference type="ChEBI" id="CHEBI:145694"/>
    </reaction>
</comment>
<dbReference type="Proteomes" id="UP001238540">
    <property type="component" value="Unassembled WGS sequence"/>
</dbReference>
<name>A0ABT8BQT0_9VIBR</name>